<dbReference type="Proteomes" id="UP000030752">
    <property type="component" value="Unassembled WGS sequence"/>
</dbReference>
<evidence type="ECO:0000313" key="2">
    <source>
        <dbReference type="Proteomes" id="UP000030752"/>
    </source>
</evidence>
<dbReference type="GeneID" id="19975321"/>
<evidence type="ECO:0000313" key="1">
    <source>
        <dbReference type="EMBL" id="ETN36994.1"/>
    </source>
</evidence>
<dbReference type="InParanoid" id="W2RMP8"/>
<accession>W2RMP8</accession>
<dbReference type="OrthoDB" id="4154769at2759"/>
<dbReference type="RefSeq" id="XP_008720526.1">
    <property type="nucleotide sequence ID" value="XM_008722304.1"/>
</dbReference>
<dbReference type="EMBL" id="KB822724">
    <property type="protein sequence ID" value="ETN36994.1"/>
    <property type="molecule type" value="Genomic_DNA"/>
</dbReference>
<keyword evidence="2" id="KW-1185">Reference proteome</keyword>
<reference evidence="1 2" key="1">
    <citation type="submission" date="2013-03" db="EMBL/GenBank/DDBJ databases">
        <title>The Genome Sequence of Phialophora europaea CBS 101466.</title>
        <authorList>
            <consortium name="The Broad Institute Genomics Platform"/>
            <person name="Cuomo C."/>
            <person name="de Hoog S."/>
            <person name="Gorbushina A."/>
            <person name="Walker B."/>
            <person name="Young S.K."/>
            <person name="Zeng Q."/>
            <person name="Gargeya S."/>
            <person name="Fitzgerald M."/>
            <person name="Haas B."/>
            <person name="Abouelleil A."/>
            <person name="Allen A.W."/>
            <person name="Alvarado L."/>
            <person name="Arachchi H.M."/>
            <person name="Berlin A.M."/>
            <person name="Chapman S.B."/>
            <person name="Gainer-Dewar J."/>
            <person name="Goldberg J."/>
            <person name="Griggs A."/>
            <person name="Gujja S."/>
            <person name="Hansen M."/>
            <person name="Howarth C."/>
            <person name="Imamovic A."/>
            <person name="Ireland A."/>
            <person name="Larimer J."/>
            <person name="McCowan C."/>
            <person name="Murphy C."/>
            <person name="Pearson M."/>
            <person name="Poon T.W."/>
            <person name="Priest M."/>
            <person name="Roberts A."/>
            <person name="Saif S."/>
            <person name="Shea T."/>
            <person name="Sisk P."/>
            <person name="Sykes S."/>
            <person name="Wortman J."/>
            <person name="Nusbaum C."/>
            <person name="Birren B."/>
        </authorList>
    </citation>
    <scope>NUCLEOTIDE SEQUENCE [LARGE SCALE GENOMIC DNA]</scope>
    <source>
        <strain evidence="1 2">CBS 101466</strain>
    </source>
</reference>
<protein>
    <submittedName>
        <fullName evidence="1">Uncharacterized protein</fullName>
    </submittedName>
</protein>
<gene>
    <name evidence="1" type="ORF">HMPREF1541_07982</name>
</gene>
<dbReference type="AlphaFoldDB" id="W2RMP8"/>
<dbReference type="HOGENOM" id="CLU_844731_0_0_1"/>
<organism evidence="1 2">
    <name type="scientific">Cyphellophora europaea (strain CBS 101466)</name>
    <name type="common">Phialophora europaea</name>
    <dbReference type="NCBI Taxonomy" id="1220924"/>
    <lineage>
        <taxon>Eukaryota</taxon>
        <taxon>Fungi</taxon>
        <taxon>Dikarya</taxon>
        <taxon>Ascomycota</taxon>
        <taxon>Pezizomycotina</taxon>
        <taxon>Eurotiomycetes</taxon>
        <taxon>Chaetothyriomycetidae</taxon>
        <taxon>Chaetothyriales</taxon>
        <taxon>Cyphellophoraceae</taxon>
        <taxon>Cyphellophora</taxon>
    </lineage>
</organism>
<name>W2RMP8_CYPE1</name>
<dbReference type="VEuPathDB" id="FungiDB:HMPREF1541_07982"/>
<proteinExistence type="predicted"/>
<sequence length="329" mass="35862">MKMAESASRQPLTKSYDTAFARSCISSINYTGWMGLRIEMTSVKVTKLMMYFKLVVLLFVTELVDAQHTENAARCVANSPITAFDGCKAWDSLVTSCGSYAETSDADGYFNCYCQQAYLNALYDCSNEERLCLPQSVSQIDLGFVDDYSSWHKWCDPVVIYSPTTPVLSSISVSYDPRACPAASTACEQMSYSRSQCLLTGETSDTTAYSSCVCDPDILSLEYTCSVLGNVSCLQVPAHLDQITGYSHCSNINAVLTIPESLTASLGPGTTNRVTYFTAPSAKASQAGTSFPSSTTVSNRASFVSINRIRTSKQLLVLSIVWTWLVLAI</sequence>
<dbReference type="eggNOG" id="ENOG502T0CR">
    <property type="taxonomic scope" value="Eukaryota"/>
</dbReference>